<evidence type="ECO:0000256" key="5">
    <source>
        <dbReference type="ARBA" id="ARBA00038359"/>
    </source>
</evidence>
<dbReference type="AlphaFoldDB" id="A0A9N9Y3L0"/>
<feature type="transmembrane region" description="Helical" evidence="6">
    <location>
        <begin position="6"/>
        <end position="27"/>
    </location>
</feature>
<dbReference type="PANTHER" id="PTHR33048">
    <property type="entry name" value="PTH11-LIKE INTEGRAL MEMBRANE PROTEIN (AFU_ORTHOLOGUE AFUA_5G11245)"/>
    <property type="match status" value="1"/>
</dbReference>
<comment type="caution">
    <text evidence="8">The sequence shown here is derived from an EMBL/GenBank/DDBJ whole genome shotgun (WGS) entry which is preliminary data.</text>
</comment>
<proteinExistence type="inferred from homology"/>
<keyword evidence="2 6" id="KW-0812">Transmembrane</keyword>
<dbReference type="PANTHER" id="PTHR33048:SF92">
    <property type="entry name" value="INTEGRAL MEMBRANE PROTEIN"/>
    <property type="match status" value="1"/>
</dbReference>
<dbReference type="InterPro" id="IPR052337">
    <property type="entry name" value="SAT4-like"/>
</dbReference>
<gene>
    <name evidence="8" type="ORF">CBYS24578_00012133</name>
</gene>
<dbReference type="Pfam" id="PF20684">
    <property type="entry name" value="Fung_rhodopsin"/>
    <property type="match status" value="1"/>
</dbReference>
<evidence type="ECO:0000256" key="1">
    <source>
        <dbReference type="ARBA" id="ARBA00004141"/>
    </source>
</evidence>
<evidence type="ECO:0000313" key="9">
    <source>
        <dbReference type="Proteomes" id="UP000754883"/>
    </source>
</evidence>
<feature type="transmembrane region" description="Helical" evidence="6">
    <location>
        <begin position="39"/>
        <end position="60"/>
    </location>
</feature>
<reference evidence="9" key="1">
    <citation type="submission" date="2019-06" db="EMBL/GenBank/DDBJ databases">
        <authorList>
            <person name="Broberg M."/>
        </authorList>
    </citation>
    <scope>NUCLEOTIDE SEQUENCE [LARGE SCALE GENOMIC DNA]</scope>
</reference>
<accession>A0A9N9Y3L0</accession>
<reference evidence="8 9" key="2">
    <citation type="submission" date="2021-10" db="EMBL/GenBank/DDBJ databases">
        <authorList>
            <person name="Piombo E."/>
        </authorList>
    </citation>
    <scope>NUCLEOTIDE SEQUENCE [LARGE SCALE GENOMIC DNA]</scope>
</reference>
<keyword evidence="4 6" id="KW-0472">Membrane</keyword>
<dbReference type="EMBL" id="CABFNO020001387">
    <property type="protein sequence ID" value="CAG9984369.1"/>
    <property type="molecule type" value="Genomic_DNA"/>
</dbReference>
<evidence type="ECO:0000256" key="3">
    <source>
        <dbReference type="ARBA" id="ARBA00022989"/>
    </source>
</evidence>
<evidence type="ECO:0000256" key="6">
    <source>
        <dbReference type="SAM" id="Phobius"/>
    </source>
</evidence>
<feature type="transmembrane region" description="Helical" evidence="6">
    <location>
        <begin position="115"/>
        <end position="138"/>
    </location>
</feature>
<evidence type="ECO:0000313" key="8">
    <source>
        <dbReference type="EMBL" id="CAG9984369.1"/>
    </source>
</evidence>
<protein>
    <recommendedName>
        <fullName evidence="7">Rhodopsin domain-containing protein</fullName>
    </recommendedName>
</protein>
<comment type="subcellular location">
    <subcellularLocation>
        <location evidence="1">Membrane</location>
        <topology evidence="1">Multi-pass membrane protein</topology>
    </subcellularLocation>
</comment>
<name>A0A9N9Y3L0_9HYPO</name>
<feature type="transmembrane region" description="Helical" evidence="6">
    <location>
        <begin position="217"/>
        <end position="238"/>
    </location>
</feature>
<evidence type="ECO:0000256" key="2">
    <source>
        <dbReference type="ARBA" id="ARBA00022692"/>
    </source>
</evidence>
<evidence type="ECO:0000259" key="7">
    <source>
        <dbReference type="Pfam" id="PF20684"/>
    </source>
</evidence>
<comment type="similarity">
    <text evidence="5">Belongs to the SAT4 family.</text>
</comment>
<organism evidence="8 9">
    <name type="scientific">Clonostachys byssicola</name>
    <dbReference type="NCBI Taxonomy" id="160290"/>
    <lineage>
        <taxon>Eukaryota</taxon>
        <taxon>Fungi</taxon>
        <taxon>Dikarya</taxon>
        <taxon>Ascomycota</taxon>
        <taxon>Pezizomycotina</taxon>
        <taxon>Sordariomycetes</taxon>
        <taxon>Hypocreomycetidae</taxon>
        <taxon>Hypocreales</taxon>
        <taxon>Bionectriaceae</taxon>
        <taxon>Clonostachys</taxon>
    </lineage>
</organism>
<evidence type="ECO:0000256" key="4">
    <source>
        <dbReference type="ARBA" id="ARBA00023136"/>
    </source>
</evidence>
<feature type="transmembrane region" description="Helical" evidence="6">
    <location>
        <begin position="250"/>
        <end position="269"/>
    </location>
</feature>
<feature type="transmembrane region" description="Helical" evidence="6">
    <location>
        <begin position="85"/>
        <end position="103"/>
    </location>
</feature>
<sequence>MALTPVVVGEWVMASLATICVAARMFVRLQLNKDHLHWADSWLLVGLFCAVGLALCDTMADLDGELDNYENPSVRTLKFRFATNYFFDTGMYFPKFSIIAFYWTLVPLTQPHMRVALYVLTAITAVFCIATFFDATFWCGADVTSNWSTDEDACRAFDSMTMMRIHWALNFSTEILSMDAPLIPTIINRINSNIASDLVFPFPLVRDLKLPKLREKIGLCVILGLGVVTIAVSIGRFITMVSGGNNVASYLWTASEISVALTVVALTALRPLLRKIAQLVSGTTSDSDQRYYGTYGASTTVRTRTGKSKPTHTQGSGIYWRTHSVTGNNAVDDNESDEVELRPIKPNQIMQTREVTVSSEAAA</sequence>
<dbReference type="Proteomes" id="UP000754883">
    <property type="component" value="Unassembled WGS sequence"/>
</dbReference>
<keyword evidence="9" id="KW-1185">Reference proteome</keyword>
<feature type="domain" description="Rhodopsin" evidence="7">
    <location>
        <begin position="23"/>
        <end position="275"/>
    </location>
</feature>
<dbReference type="OrthoDB" id="444631at2759"/>
<dbReference type="InterPro" id="IPR049326">
    <property type="entry name" value="Rhodopsin_dom_fungi"/>
</dbReference>
<dbReference type="GO" id="GO:0016020">
    <property type="term" value="C:membrane"/>
    <property type="evidence" value="ECO:0007669"/>
    <property type="project" value="UniProtKB-SubCell"/>
</dbReference>
<keyword evidence="3 6" id="KW-1133">Transmembrane helix</keyword>